<dbReference type="HOGENOM" id="CLU_3205094_0_0_12"/>
<evidence type="ECO:0000313" key="2">
    <source>
        <dbReference type="EMBL" id="AHC16805.1"/>
    </source>
</evidence>
<organism evidence="2 3">
    <name type="scientific">Salinispira pacifica</name>
    <dbReference type="NCBI Taxonomy" id="1307761"/>
    <lineage>
        <taxon>Bacteria</taxon>
        <taxon>Pseudomonadati</taxon>
        <taxon>Spirochaetota</taxon>
        <taxon>Spirochaetia</taxon>
        <taxon>Spirochaetales</taxon>
        <taxon>Spirochaetaceae</taxon>
        <taxon>Salinispira</taxon>
    </lineage>
</organism>
<evidence type="ECO:0000313" key="3">
    <source>
        <dbReference type="Proteomes" id="UP000018680"/>
    </source>
</evidence>
<feature type="transmembrane region" description="Helical" evidence="1">
    <location>
        <begin position="27"/>
        <end position="44"/>
    </location>
</feature>
<keyword evidence="1" id="KW-1133">Transmembrane helix</keyword>
<proteinExistence type="predicted"/>
<dbReference type="AlphaFoldDB" id="V5WMD5"/>
<protein>
    <submittedName>
        <fullName evidence="2">Uncharacterized protein</fullName>
    </submittedName>
</protein>
<name>V5WMD5_9SPIO</name>
<keyword evidence="3" id="KW-1185">Reference proteome</keyword>
<evidence type="ECO:0000256" key="1">
    <source>
        <dbReference type="SAM" id="Phobius"/>
    </source>
</evidence>
<sequence>MTEIQAGTRLKHHQYKEKYGDFDPFKLSYMYAGSFIFMGSFIYMD</sequence>
<keyword evidence="1" id="KW-0812">Transmembrane</keyword>
<dbReference type="Proteomes" id="UP000018680">
    <property type="component" value="Chromosome"/>
</dbReference>
<reference evidence="2 3" key="1">
    <citation type="journal article" date="2015" name="Stand. Genomic Sci.">
        <title>Complete genome sequence and description of Salinispira pacifica gen. nov., sp. nov., a novel spirochaete isolated form a hypersaline microbial mat.</title>
        <authorList>
            <person name="Ben Hania W."/>
            <person name="Joseph M."/>
            <person name="Schumann P."/>
            <person name="Bunk B."/>
            <person name="Fiebig A."/>
            <person name="Sproer C."/>
            <person name="Klenk H.P."/>
            <person name="Fardeau M.L."/>
            <person name="Spring S."/>
        </authorList>
    </citation>
    <scope>NUCLEOTIDE SEQUENCE [LARGE SCALE GENOMIC DNA]</scope>
    <source>
        <strain evidence="2 3">L21-RPul-D2</strain>
    </source>
</reference>
<gene>
    <name evidence="2" type="ORF">L21SP2_3469</name>
</gene>
<dbReference type="KEGG" id="slr:L21SP2_3469"/>
<accession>V5WMD5</accession>
<keyword evidence="1" id="KW-0472">Membrane</keyword>
<dbReference type="STRING" id="1307761.L21SP2_3469"/>
<dbReference type="EMBL" id="CP006939">
    <property type="protein sequence ID" value="AHC16805.1"/>
    <property type="molecule type" value="Genomic_DNA"/>
</dbReference>